<name>A0AAD9ZJT1_9ROSI</name>
<dbReference type="AlphaFoldDB" id="A0AAD9ZJT1"/>
<protein>
    <submittedName>
        <fullName evidence="1">Uncharacterized protein</fullName>
    </submittedName>
</protein>
<organism evidence="1 2">
    <name type="scientific">Dipteronia sinensis</name>
    <dbReference type="NCBI Taxonomy" id="43782"/>
    <lineage>
        <taxon>Eukaryota</taxon>
        <taxon>Viridiplantae</taxon>
        <taxon>Streptophyta</taxon>
        <taxon>Embryophyta</taxon>
        <taxon>Tracheophyta</taxon>
        <taxon>Spermatophyta</taxon>
        <taxon>Magnoliopsida</taxon>
        <taxon>eudicotyledons</taxon>
        <taxon>Gunneridae</taxon>
        <taxon>Pentapetalae</taxon>
        <taxon>rosids</taxon>
        <taxon>malvids</taxon>
        <taxon>Sapindales</taxon>
        <taxon>Sapindaceae</taxon>
        <taxon>Hippocastanoideae</taxon>
        <taxon>Acereae</taxon>
        <taxon>Dipteronia</taxon>
    </lineage>
</organism>
<accession>A0AAD9ZJT1</accession>
<proteinExistence type="predicted"/>
<keyword evidence="2" id="KW-1185">Reference proteome</keyword>
<evidence type="ECO:0000313" key="2">
    <source>
        <dbReference type="Proteomes" id="UP001281410"/>
    </source>
</evidence>
<dbReference type="Proteomes" id="UP001281410">
    <property type="component" value="Unassembled WGS sequence"/>
</dbReference>
<gene>
    <name evidence="1" type="ORF">Dsin_030658</name>
</gene>
<reference evidence="1" key="1">
    <citation type="journal article" date="2023" name="Plant J.">
        <title>Genome sequences and population genomics provide insights into the demographic history, inbreeding, and mutation load of two 'living fossil' tree species of Dipteronia.</title>
        <authorList>
            <person name="Feng Y."/>
            <person name="Comes H.P."/>
            <person name="Chen J."/>
            <person name="Zhu S."/>
            <person name="Lu R."/>
            <person name="Zhang X."/>
            <person name="Li P."/>
            <person name="Qiu J."/>
            <person name="Olsen K.M."/>
            <person name="Qiu Y."/>
        </authorList>
    </citation>
    <scope>NUCLEOTIDE SEQUENCE</scope>
    <source>
        <strain evidence="1">NBL</strain>
    </source>
</reference>
<comment type="caution">
    <text evidence="1">The sequence shown here is derived from an EMBL/GenBank/DDBJ whole genome shotgun (WGS) entry which is preliminary data.</text>
</comment>
<sequence>MEGDMYYNASKHKGECSNSIVGKDSRAFNGPLQPVNLGFYRSRELSTADSPSEELHIRGLKSSQLDLSKRRLCSETRPVQWAKYRLVGGQIEIILNGDGVIVNSVQPNQASGEDQISVKVLEDEEEGAQVSRARTTPNKKGAALGVDFRAIGKSDSRVGSWCLEEEIVKVVETGFAWFRLQRCGIGNGPGNFEERA</sequence>
<dbReference type="EMBL" id="JANJYJ010000010">
    <property type="protein sequence ID" value="KAK3183372.1"/>
    <property type="molecule type" value="Genomic_DNA"/>
</dbReference>
<evidence type="ECO:0000313" key="1">
    <source>
        <dbReference type="EMBL" id="KAK3183372.1"/>
    </source>
</evidence>